<protein>
    <submittedName>
        <fullName evidence="1">Uncharacterized protein</fullName>
    </submittedName>
</protein>
<accession>A0A0C3GPV0</accession>
<dbReference type="AlphaFoldDB" id="A0A0C3GPV0"/>
<evidence type="ECO:0000313" key="2">
    <source>
        <dbReference type="Proteomes" id="UP000054321"/>
    </source>
</evidence>
<reference evidence="1 2" key="1">
    <citation type="submission" date="2014-04" db="EMBL/GenBank/DDBJ databases">
        <authorList>
            <consortium name="DOE Joint Genome Institute"/>
            <person name="Kuo A."/>
            <person name="Martino E."/>
            <person name="Perotto S."/>
            <person name="Kohler A."/>
            <person name="Nagy L.G."/>
            <person name="Floudas D."/>
            <person name="Copeland A."/>
            <person name="Barry K.W."/>
            <person name="Cichocki N."/>
            <person name="Veneault-Fourrey C."/>
            <person name="LaButti K."/>
            <person name="Lindquist E.A."/>
            <person name="Lipzen A."/>
            <person name="Lundell T."/>
            <person name="Morin E."/>
            <person name="Murat C."/>
            <person name="Sun H."/>
            <person name="Tunlid A."/>
            <person name="Henrissat B."/>
            <person name="Grigoriev I.V."/>
            <person name="Hibbett D.S."/>
            <person name="Martin F."/>
            <person name="Nordberg H.P."/>
            <person name="Cantor M.N."/>
            <person name="Hua S.X."/>
        </authorList>
    </citation>
    <scope>NUCLEOTIDE SEQUENCE [LARGE SCALE GENOMIC DNA]</scope>
    <source>
        <strain evidence="1 2">Zn</strain>
    </source>
</reference>
<organism evidence="1 2">
    <name type="scientific">Oidiodendron maius (strain Zn)</name>
    <dbReference type="NCBI Taxonomy" id="913774"/>
    <lineage>
        <taxon>Eukaryota</taxon>
        <taxon>Fungi</taxon>
        <taxon>Dikarya</taxon>
        <taxon>Ascomycota</taxon>
        <taxon>Pezizomycotina</taxon>
        <taxon>Leotiomycetes</taxon>
        <taxon>Leotiomycetes incertae sedis</taxon>
        <taxon>Myxotrichaceae</taxon>
        <taxon>Oidiodendron</taxon>
    </lineage>
</organism>
<dbReference type="HOGENOM" id="CLU_2278261_0_0_1"/>
<dbReference type="InParanoid" id="A0A0C3GPV0"/>
<dbReference type="EMBL" id="KN832881">
    <property type="protein sequence ID" value="KIM98045.1"/>
    <property type="molecule type" value="Genomic_DNA"/>
</dbReference>
<dbReference type="Proteomes" id="UP000054321">
    <property type="component" value="Unassembled WGS sequence"/>
</dbReference>
<proteinExistence type="predicted"/>
<name>A0A0C3GPV0_OIDMZ</name>
<gene>
    <name evidence="1" type="ORF">OIDMADRAFT_20355</name>
</gene>
<keyword evidence="2" id="KW-1185">Reference proteome</keyword>
<reference evidence="2" key="2">
    <citation type="submission" date="2015-01" db="EMBL/GenBank/DDBJ databases">
        <title>Evolutionary Origins and Diversification of the Mycorrhizal Mutualists.</title>
        <authorList>
            <consortium name="DOE Joint Genome Institute"/>
            <consortium name="Mycorrhizal Genomics Consortium"/>
            <person name="Kohler A."/>
            <person name="Kuo A."/>
            <person name="Nagy L.G."/>
            <person name="Floudas D."/>
            <person name="Copeland A."/>
            <person name="Barry K.W."/>
            <person name="Cichocki N."/>
            <person name="Veneault-Fourrey C."/>
            <person name="LaButti K."/>
            <person name="Lindquist E.A."/>
            <person name="Lipzen A."/>
            <person name="Lundell T."/>
            <person name="Morin E."/>
            <person name="Murat C."/>
            <person name="Riley R."/>
            <person name="Ohm R."/>
            <person name="Sun H."/>
            <person name="Tunlid A."/>
            <person name="Henrissat B."/>
            <person name="Grigoriev I.V."/>
            <person name="Hibbett D.S."/>
            <person name="Martin F."/>
        </authorList>
    </citation>
    <scope>NUCLEOTIDE SEQUENCE [LARGE SCALE GENOMIC DNA]</scope>
    <source>
        <strain evidence="2">Zn</strain>
    </source>
</reference>
<evidence type="ECO:0000313" key="1">
    <source>
        <dbReference type="EMBL" id="KIM98045.1"/>
    </source>
</evidence>
<sequence>MPSNFLNYLTILKSSNIQHTRNLVSSAIEVNVHVLTTADITMCPSVCTMISAIEGFSLFSVPCKRTILVGIGPLMTTVDPRRSDGVATGEVLNHSRAHCSDV</sequence>